<evidence type="ECO:0000256" key="1">
    <source>
        <dbReference type="ARBA" id="ARBA00022763"/>
    </source>
</evidence>
<name>A0A317SPJ0_9PEZI</name>
<comment type="caution">
    <text evidence="3">The sequence shown here is derived from an EMBL/GenBank/DDBJ whole genome shotgun (WGS) entry which is preliminary data.</text>
</comment>
<dbReference type="PANTHER" id="PTHR42942">
    <property type="entry name" value="6-O-METHYLGUANINE DNA METHYLTRANSFERASE"/>
    <property type="match status" value="1"/>
</dbReference>
<dbReference type="InterPro" id="IPR014048">
    <property type="entry name" value="MethylDNA_cys_MeTrfase_DNA-bd"/>
</dbReference>
<dbReference type="EMBL" id="PYWC01000045">
    <property type="protein sequence ID" value="PWW75507.1"/>
    <property type="molecule type" value="Genomic_DNA"/>
</dbReference>
<dbReference type="InterPro" id="IPR036217">
    <property type="entry name" value="MethylDNA_cys_MeTrfase_DNAb"/>
</dbReference>
<dbReference type="Proteomes" id="UP000246991">
    <property type="component" value="Unassembled WGS sequence"/>
</dbReference>
<accession>A0A317SPJ0</accession>
<evidence type="ECO:0000313" key="4">
    <source>
        <dbReference type="Proteomes" id="UP000246991"/>
    </source>
</evidence>
<proteinExistence type="predicted"/>
<feature type="domain" description="Methylated-DNA-[protein]-cysteine S-methyltransferase DNA binding" evidence="2">
    <location>
        <begin position="10"/>
        <end position="95"/>
    </location>
</feature>
<dbReference type="Gene3D" id="1.10.10.10">
    <property type="entry name" value="Winged helix-like DNA-binding domain superfamily/Winged helix DNA-binding domain"/>
    <property type="match status" value="1"/>
</dbReference>
<keyword evidence="1" id="KW-0227">DNA damage</keyword>
<dbReference type="OrthoDB" id="2548197at2759"/>
<dbReference type="Pfam" id="PF01035">
    <property type="entry name" value="DNA_binding_1"/>
    <property type="match status" value="1"/>
</dbReference>
<dbReference type="InterPro" id="IPR052520">
    <property type="entry name" value="ATL_DNA_repair"/>
</dbReference>
<dbReference type="InterPro" id="IPR036388">
    <property type="entry name" value="WH-like_DNA-bd_sf"/>
</dbReference>
<dbReference type="PANTHER" id="PTHR42942:SF1">
    <property type="entry name" value="ALKYLTRANSFERASE-LIKE PROTEIN 1"/>
    <property type="match status" value="1"/>
</dbReference>
<dbReference type="CDD" id="cd06445">
    <property type="entry name" value="ATase"/>
    <property type="match status" value="1"/>
</dbReference>
<sequence length="143" mass="15280">MPRSDEATAFFAAVYMAVQEIPYGKVTSYGHIAHLIGKRKQVGQALKHLPTDPGNTFHYGNVPWQRVIAASGIIPRRDNSSGTARHAQALRGEGVIVTTTGGGGELHVDLSGEHGWFPDVLPSKAKGGGGGWVSEETMFPVLF</sequence>
<gene>
    <name evidence="3" type="ORF">C7212DRAFT_197872</name>
</gene>
<keyword evidence="4" id="KW-1185">Reference proteome</keyword>
<organism evidence="3 4">
    <name type="scientific">Tuber magnatum</name>
    <name type="common">white Piedmont truffle</name>
    <dbReference type="NCBI Taxonomy" id="42249"/>
    <lineage>
        <taxon>Eukaryota</taxon>
        <taxon>Fungi</taxon>
        <taxon>Dikarya</taxon>
        <taxon>Ascomycota</taxon>
        <taxon>Pezizomycotina</taxon>
        <taxon>Pezizomycetes</taxon>
        <taxon>Pezizales</taxon>
        <taxon>Tuberaceae</taxon>
        <taxon>Tuber</taxon>
    </lineage>
</organism>
<dbReference type="AlphaFoldDB" id="A0A317SPJ0"/>
<dbReference type="GO" id="GO:0003824">
    <property type="term" value="F:catalytic activity"/>
    <property type="evidence" value="ECO:0007669"/>
    <property type="project" value="InterPro"/>
</dbReference>
<dbReference type="GO" id="GO:0006281">
    <property type="term" value="P:DNA repair"/>
    <property type="evidence" value="ECO:0007669"/>
    <property type="project" value="InterPro"/>
</dbReference>
<protein>
    <recommendedName>
        <fullName evidence="2">Methylated-DNA-[protein]-cysteine S-methyltransferase DNA binding domain-containing protein</fullName>
    </recommendedName>
</protein>
<evidence type="ECO:0000313" key="3">
    <source>
        <dbReference type="EMBL" id="PWW75507.1"/>
    </source>
</evidence>
<dbReference type="STRING" id="42249.A0A317SPJ0"/>
<reference evidence="3 4" key="1">
    <citation type="submission" date="2018-03" db="EMBL/GenBank/DDBJ databases">
        <title>Genomes of Pezizomycetes fungi and the evolution of truffles.</title>
        <authorList>
            <person name="Murat C."/>
            <person name="Payen T."/>
            <person name="Noel B."/>
            <person name="Kuo A."/>
            <person name="Martin F.M."/>
        </authorList>
    </citation>
    <scope>NUCLEOTIDE SEQUENCE [LARGE SCALE GENOMIC DNA]</scope>
    <source>
        <strain evidence="3">091103-1</strain>
    </source>
</reference>
<dbReference type="SUPFAM" id="SSF46767">
    <property type="entry name" value="Methylated DNA-protein cysteine methyltransferase, C-terminal domain"/>
    <property type="match status" value="1"/>
</dbReference>
<evidence type="ECO:0000259" key="2">
    <source>
        <dbReference type="Pfam" id="PF01035"/>
    </source>
</evidence>